<reference evidence="1" key="1">
    <citation type="submission" date="2019-05" db="EMBL/GenBank/DDBJ databases">
        <title>Revised genome assembly of Burkholderiaceae (previously Ralstonia) sp. PBA.</title>
        <authorList>
            <person name="Gan H.M."/>
        </authorList>
    </citation>
    <scope>NUCLEOTIDE SEQUENCE</scope>
    <source>
        <strain evidence="1">PBA</strain>
    </source>
</reference>
<keyword evidence="1" id="KW-0966">Cell projection</keyword>
<accession>A0ACD3SU70</accession>
<dbReference type="EMBL" id="AKCV02000004">
    <property type="protein sequence ID" value="TMS59761.1"/>
    <property type="molecule type" value="Genomic_DNA"/>
</dbReference>
<name>A0ACD3SU70_9BURK</name>
<gene>
    <name evidence="1" type="ORF">MW7_001035</name>
</gene>
<keyword evidence="2" id="KW-1185">Reference proteome</keyword>
<protein>
    <submittedName>
        <fullName evidence="1">Flagellar basal body L-ring protein</fullName>
    </submittedName>
</protein>
<dbReference type="Proteomes" id="UP000004277">
    <property type="component" value="Unassembled WGS sequence"/>
</dbReference>
<evidence type="ECO:0000313" key="1">
    <source>
        <dbReference type="EMBL" id="TMS59761.1"/>
    </source>
</evidence>
<organism evidence="1 2">
    <name type="scientific">Imbroritus primus</name>
    <dbReference type="NCBI Taxonomy" id="3058603"/>
    <lineage>
        <taxon>Bacteria</taxon>
        <taxon>Pseudomonadati</taxon>
        <taxon>Pseudomonadota</taxon>
        <taxon>Betaproteobacteria</taxon>
        <taxon>Burkholderiales</taxon>
        <taxon>Burkholderiaceae</taxon>
        <taxon>Imbroritus</taxon>
    </lineage>
</organism>
<keyword evidence="1" id="KW-0282">Flagellum</keyword>
<comment type="caution">
    <text evidence="1">The sequence shown here is derived from an EMBL/GenBank/DDBJ whole genome shotgun (WGS) entry which is preliminary data.</text>
</comment>
<keyword evidence="1" id="KW-0969">Cilium</keyword>
<proteinExistence type="predicted"/>
<sequence>MSRMTMTTRSFLLLPAIAVALSGCMYQTPQPIVYQPMGLPPQPAPLQAANTGAIYQASATPVAAGFRGMFEDRRARQVGDTLTIMISEKTTAHKKNTGNVGRTGSLGVSVPQLFGINTNVVNDLGVSANTSNKFDSSAANGSANDFTGTIAVQVIGVQPNGNLVVSGEKQIAIGQGNEFVRFSGIVNPANVTAANTVLSTQVADARMEYRGTGYVAEAQQMGWLSRFFLSVMPF</sequence>
<evidence type="ECO:0000313" key="2">
    <source>
        <dbReference type="Proteomes" id="UP000004277"/>
    </source>
</evidence>